<dbReference type="SUPFAM" id="SSF54060">
    <property type="entry name" value="His-Me finger endonucleases"/>
    <property type="match status" value="1"/>
</dbReference>
<dbReference type="PANTHER" id="PTHR33607:SF2">
    <property type="entry name" value="ENDONUCLEASE-1"/>
    <property type="match status" value="1"/>
</dbReference>
<proteinExistence type="inferred from homology"/>
<evidence type="ECO:0000313" key="5">
    <source>
        <dbReference type="EMBL" id="HBJ09818.1"/>
    </source>
</evidence>
<dbReference type="InterPro" id="IPR026444">
    <property type="entry name" value="Secre_tail"/>
</dbReference>
<protein>
    <recommendedName>
        <fullName evidence="7">T9SS C-terminal target domain-containing protein</fullName>
    </recommendedName>
</protein>
<reference evidence="5 6" key="1">
    <citation type="journal article" date="2018" name="Nat. Biotechnol.">
        <title>A standardized bacterial taxonomy based on genome phylogeny substantially revises the tree of life.</title>
        <authorList>
            <person name="Parks D.H."/>
            <person name="Chuvochina M."/>
            <person name="Waite D.W."/>
            <person name="Rinke C."/>
            <person name="Skarshewski A."/>
            <person name="Chaumeil P.A."/>
            <person name="Hugenholtz P."/>
        </authorList>
    </citation>
    <scope>NUCLEOTIDE SEQUENCE [LARGE SCALE GENOMIC DNA]</scope>
    <source>
        <strain evidence="5">UBA11482</strain>
    </source>
</reference>
<dbReference type="GO" id="GO:0016787">
    <property type="term" value="F:hydrolase activity"/>
    <property type="evidence" value="ECO:0007669"/>
    <property type="project" value="UniProtKB-KW"/>
</dbReference>
<dbReference type="EMBL" id="DNWC01000162">
    <property type="protein sequence ID" value="HBJ09818.1"/>
    <property type="molecule type" value="Genomic_DNA"/>
</dbReference>
<accession>A0A354M5M9</accession>
<evidence type="ECO:0000256" key="3">
    <source>
        <dbReference type="ARBA" id="ARBA00022801"/>
    </source>
</evidence>
<evidence type="ECO:0008006" key="7">
    <source>
        <dbReference type="Google" id="ProtNLM"/>
    </source>
</evidence>
<keyword evidence="3" id="KW-0378">Hydrolase</keyword>
<evidence type="ECO:0000256" key="4">
    <source>
        <dbReference type="SAM" id="SignalP"/>
    </source>
</evidence>
<name>A0A354M5M9_9BACT</name>
<feature type="signal peptide" evidence="4">
    <location>
        <begin position="1"/>
        <end position="25"/>
    </location>
</feature>
<dbReference type="GO" id="GO:0004518">
    <property type="term" value="F:nuclease activity"/>
    <property type="evidence" value="ECO:0007669"/>
    <property type="project" value="UniProtKB-KW"/>
</dbReference>
<dbReference type="Proteomes" id="UP000262954">
    <property type="component" value="Unassembled WGS sequence"/>
</dbReference>
<dbReference type="PANTHER" id="PTHR33607">
    <property type="entry name" value="ENDONUCLEASE-1"/>
    <property type="match status" value="1"/>
</dbReference>
<comment type="caution">
    <text evidence="5">The sequence shown here is derived from an EMBL/GenBank/DDBJ whole genome shotgun (WGS) entry which is preliminary data.</text>
</comment>
<comment type="similarity">
    <text evidence="1">Belongs to the EndA/NucM nuclease family.</text>
</comment>
<dbReference type="NCBIfam" id="TIGR04183">
    <property type="entry name" value="Por_Secre_tail"/>
    <property type="match status" value="1"/>
</dbReference>
<sequence>MKIKYFVCQSIISLFFTLSAYTLWAQIPNGYYDAIEGKKDKDLKTALYQIISNNGFKVVGYSGLWDAYKDTDARPDGKVWDMYSNTSNFTFVTDQDKGSGGTIEGDKYNREHSFPQSWFEKASGDMKSDLFNVYPTDKLVNNKRSNYPYGETNGEIYKSDNGFSKLGTCTFPGYSGTVFEPNDQYKGDFARSYFYIATCYEDVFPRFGGEMTAGNSYPGYKDWVIDLLLKWHRNDNVDSKEIDRNEAVQKKQHNRNPFIDYPELVEYIWGNKKGIAFNLPTSTDKTDMNTIHIATKEESIIITTSVPVHVFLYNTYGTLIQSQNGQGEIHIPANRSGIYILKIQNDKHIITRKIKL</sequence>
<evidence type="ECO:0000256" key="2">
    <source>
        <dbReference type="ARBA" id="ARBA00022722"/>
    </source>
</evidence>
<keyword evidence="4" id="KW-0732">Signal</keyword>
<dbReference type="InterPro" id="IPR007346">
    <property type="entry name" value="Endonuclease-I"/>
</dbReference>
<organism evidence="5 6">
    <name type="scientific">Coprobacter fastidiosus</name>
    <dbReference type="NCBI Taxonomy" id="1099853"/>
    <lineage>
        <taxon>Bacteria</taxon>
        <taxon>Pseudomonadati</taxon>
        <taxon>Bacteroidota</taxon>
        <taxon>Bacteroidia</taxon>
        <taxon>Bacteroidales</taxon>
        <taxon>Barnesiellaceae</taxon>
        <taxon>Coprobacter</taxon>
    </lineage>
</organism>
<evidence type="ECO:0000256" key="1">
    <source>
        <dbReference type="ARBA" id="ARBA00006429"/>
    </source>
</evidence>
<feature type="chain" id="PRO_5016858376" description="T9SS C-terminal target domain-containing protein" evidence="4">
    <location>
        <begin position="26"/>
        <end position="356"/>
    </location>
</feature>
<dbReference type="Pfam" id="PF04231">
    <property type="entry name" value="Endonuclease_1"/>
    <property type="match status" value="1"/>
</dbReference>
<gene>
    <name evidence="5" type="ORF">DDY73_12555</name>
</gene>
<dbReference type="InterPro" id="IPR044925">
    <property type="entry name" value="His-Me_finger_sf"/>
</dbReference>
<evidence type="ECO:0000313" key="6">
    <source>
        <dbReference type="Proteomes" id="UP000262954"/>
    </source>
</evidence>
<keyword evidence="2" id="KW-0540">Nuclease</keyword>
<dbReference type="AlphaFoldDB" id="A0A354M5M9"/>